<keyword evidence="1" id="KW-1133">Transmembrane helix</keyword>
<organism evidence="2 3">
    <name type="scientific">Wickerhamomyces ciferrii (strain ATCC 14091 / BCRC 22168 / CBS 111 / JCM 3599 / NBRC 0793 / NRRL Y-1031 F-60-10)</name>
    <name type="common">Yeast</name>
    <name type="synonym">Pichia ciferrii</name>
    <dbReference type="NCBI Taxonomy" id="1206466"/>
    <lineage>
        <taxon>Eukaryota</taxon>
        <taxon>Fungi</taxon>
        <taxon>Dikarya</taxon>
        <taxon>Ascomycota</taxon>
        <taxon>Saccharomycotina</taxon>
        <taxon>Saccharomycetes</taxon>
        <taxon>Phaffomycetales</taxon>
        <taxon>Wickerhamomycetaceae</taxon>
        <taxon>Wickerhamomyces</taxon>
    </lineage>
</organism>
<evidence type="ECO:0000256" key="1">
    <source>
        <dbReference type="SAM" id="Phobius"/>
    </source>
</evidence>
<comment type="caution">
    <text evidence="2">The sequence shown here is derived from an EMBL/GenBank/DDBJ whole genome shotgun (WGS) entry which is preliminary data.</text>
</comment>
<proteinExistence type="predicted"/>
<dbReference type="InParanoid" id="K0KM66"/>
<accession>K0KM66</accession>
<keyword evidence="1" id="KW-0472">Membrane</keyword>
<keyword evidence="3" id="KW-1185">Reference proteome</keyword>
<protein>
    <submittedName>
        <fullName evidence="2">Uncharacterized protein</fullName>
    </submittedName>
</protein>
<dbReference type="Proteomes" id="UP000009328">
    <property type="component" value="Unassembled WGS sequence"/>
</dbReference>
<feature type="transmembrane region" description="Helical" evidence="1">
    <location>
        <begin position="32"/>
        <end position="49"/>
    </location>
</feature>
<evidence type="ECO:0000313" key="3">
    <source>
        <dbReference type="Proteomes" id="UP000009328"/>
    </source>
</evidence>
<evidence type="ECO:0000313" key="2">
    <source>
        <dbReference type="EMBL" id="CCH42213.1"/>
    </source>
</evidence>
<gene>
    <name evidence="2" type="ORF">BN7_1757</name>
</gene>
<sequence length="135" mass="15951">MTFTDDEKTIGLIETQEELPKISNLDKWKTRLLHITIGLSFTLFIYLSLDLFQTRSMFIHSCGDDHDLNSITTNIRESMDIKDVYSFKNQDYKHHEELISRDDESKEQVFDPEHVEYKDEDDYPHLGHSVNLNLI</sequence>
<name>K0KM66_WICCF</name>
<keyword evidence="1" id="KW-0812">Transmembrane</keyword>
<dbReference type="AlphaFoldDB" id="K0KM66"/>
<reference evidence="2 3" key="1">
    <citation type="journal article" date="2012" name="Eukaryot. Cell">
        <title>Draft genome sequence of Wickerhamomyces ciferrii NRRL Y-1031 F-60-10.</title>
        <authorList>
            <person name="Schneider J."/>
            <person name="Andrea H."/>
            <person name="Blom J."/>
            <person name="Jaenicke S."/>
            <person name="Ruckert C."/>
            <person name="Schorsch C."/>
            <person name="Szczepanowski R."/>
            <person name="Farwick M."/>
            <person name="Goesmann A."/>
            <person name="Puhler A."/>
            <person name="Schaffer S."/>
            <person name="Tauch A."/>
            <person name="Kohler T."/>
            <person name="Brinkrolf K."/>
        </authorList>
    </citation>
    <scope>NUCLEOTIDE SEQUENCE [LARGE SCALE GENOMIC DNA]</scope>
    <source>
        <strain evidence="3">ATCC 14091 / BCRC 22168 / CBS 111 / JCM 3599 / NBRC 0793 / NRRL Y-1031 F-60-10</strain>
    </source>
</reference>
<dbReference type="HOGENOM" id="CLU_1887361_0_0_1"/>
<dbReference type="EMBL" id="CAIF01000039">
    <property type="protein sequence ID" value="CCH42213.1"/>
    <property type="molecule type" value="Genomic_DNA"/>
</dbReference>